<name>A0ABN0TZ61_9BURK</name>
<reference evidence="1 2" key="1">
    <citation type="journal article" date="2019" name="Int. J. Syst. Evol. Microbiol.">
        <title>The Global Catalogue of Microorganisms (GCM) 10K type strain sequencing project: providing services to taxonomists for standard genome sequencing and annotation.</title>
        <authorList>
            <consortium name="The Broad Institute Genomics Platform"/>
            <consortium name="The Broad Institute Genome Sequencing Center for Infectious Disease"/>
            <person name="Wu L."/>
            <person name="Ma J."/>
        </authorList>
    </citation>
    <scope>NUCLEOTIDE SEQUENCE [LARGE SCALE GENOMIC DNA]</scope>
    <source>
        <strain evidence="1 2">JCM 16240</strain>
    </source>
</reference>
<keyword evidence="2" id="KW-1185">Reference proteome</keyword>
<gene>
    <name evidence="1" type="ORF">GCM10009125_23580</name>
</gene>
<organism evidence="1 2">
    <name type="scientific">Castellaniella daejeonensis</name>
    <dbReference type="NCBI Taxonomy" id="659013"/>
    <lineage>
        <taxon>Bacteria</taxon>
        <taxon>Pseudomonadati</taxon>
        <taxon>Pseudomonadota</taxon>
        <taxon>Betaproteobacteria</taxon>
        <taxon>Burkholderiales</taxon>
        <taxon>Alcaligenaceae</taxon>
        <taxon>Castellaniella</taxon>
    </lineage>
</organism>
<evidence type="ECO:0000313" key="1">
    <source>
        <dbReference type="EMBL" id="GAA0233921.1"/>
    </source>
</evidence>
<evidence type="ECO:0000313" key="2">
    <source>
        <dbReference type="Proteomes" id="UP001501176"/>
    </source>
</evidence>
<protein>
    <submittedName>
        <fullName evidence="1">Uncharacterized protein</fullName>
    </submittedName>
</protein>
<dbReference type="Proteomes" id="UP001501176">
    <property type="component" value="Unassembled WGS sequence"/>
</dbReference>
<proteinExistence type="predicted"/>
<accession>A0ABN0TZ61</accession>
<sequence>MRFPLVPAFLFSLLIAVCLSAGAWMTEGSLLKAYRGILESRFAIALDRTAEGAMHAASLGVSLESQEGTLGAALRRERALDADILGMSVQDARGRSLYGDGLLPEPASPGTLGRDLIDDLGLPAGRILFGFACGVHMLCL</sequence>
<dbReference type="RefSeq" id="WP_325124331.1">
    <property type="nucleotide sequence ID" value="NZ_BAAAFN010000015.1"/>
</dbReference>
<dbReference type="EMBL" id="BAAAFN010000015">
    <property type="protein sequence ID" value="GAA0233921.1"/>
    <property type="molecule type" value="Genomic_DNA"/>
</dbReference>
<comment type="caution">
    <text evidence="1">The sequence shown here is derived from an EMBL/GenBank/DDBJ whole genome shotgun (WGS) entry which is preliminary data.</text>
</comment>